<evidence type="ECO:0000313" key="8">
    <source>
        <dbReference type="Proteomes" id="UP000034956"/>
    </source>
</evidence>
<dbReference type="PANTHER" id="PTHR48090:SF10">
    <property type="entry name" value="GLUCOSYL-3-PHOSPHOGLYCERATE SYNTHASE"/>
    <property type="match status" value="1"/>
</dbReference>
<evidence type="ECO:0000259" key="6">
    <source>
        <dbReference type="Pfam" id="PF00535"/>
    </source>
</evidence>
<evidence type="ECO:0000256" key="5">
    <source>
        <dbReference type="ARBA" id="ARBA00022842"/>
    </source>
</evidence>
<dbReference type="PANTHER" id="PTHR48090">
    <property type="entry name" value="UNDECAPRENYL-PHOSPHATE 4-DEOXY-4-FORMAMIDO-L-ARABINOSE TRANSFERASE-RELATED"/>
    <property type="match status" value="1"/>
</dbReference>
<dbReference type="InterPro" id="IPR050256">
    <property type="entry name" value="Glycosyltransferase_2"/>
</dbReference>
<proteinExistence type="inferred from homology"/>
<organism evidence="7 8">
    <name type="scientific">Candidatus Jorgensenbacteria bacterium GW2011_GWA1_48_11</name>
    <dbReference type="NCBI Taxonomy" id="1618660"/>
    <lineage>
        <taxon>Bacteria</taxon>
        <taxon>Candidatus Joergenseniibacteriota</taxon>
    </lineage>
</organism>
<gene>
    <name evidence="7" type="ORF">UY23_C0004G0003</name>
</gene>
<evidence type="ECO:0000256" key="2">
    <source>
        <dbReference type="ARBA" id="ARBA00006739"/>
    </source>
</evidence>
<evidence type="ECO:0000256" key="4">
    <source>
        <dbReference type="ARBA" id="ARBA00022679"/>
    </source>
</evidence>
<accession>A0A0G1WL56</accession>
<dbReference type="CDD" id="cd04179">
    <property type="entry name" value="DPM_DPG-synthase_like"/>
    <property type="match status" value="1"/>
</dbReference>
<keyword evidence="4 7" id="KW-0808">Transferase</keyword>
<keyword evidence="3" id="KW-0328">Glycosyltransferase</keyword>
<dbReference type="AlphaFoldDB" id="A0A0G1WL56"/>
<dbReference type="GO" id="GO:0016757">
    <property type="term" value="F:glycosyltransferase activity"/>
    <property type="evidence" value="ECO:0007669"/>
    <property type="project" value="UniProtKB-KW"/>
</dbReference>
<dbReference type="Proteomes" id="UP000034956">
    <property type="component" value="Unassembled WGS sequence"/>
</dbReference>
<dbReference type="EMBL" id="LCPF01000004">
    <property type="protein sequence ID" value="KKU91058.1"/>
    <property type="molecule type" value="Genomic_DNA"/>
</dbReference>
<reference evidence="7 8" key="1">
    <citation type="journal article" date="2015" name="Nature">
        <title>rRNA introns, odd ribosomes, and small enigmatic genomes across a large radiation of phyla.</title>
        <authorList>
            <person name="Brown C.T."/>
            <person name="Hug L.A."/>
            <person name="Thomas B.C."/>
            <person name="Sharon I."/>
            <person name="Castelle C.J."/>
            <person name="Singh A."/>
            <person name="Wilkins M.J."/>
            <person name="Williams K.H."/>
            <person name="Banfield J.F."/>
        </authorList>
    </citation>
    <scope>NUCLEOTIDE SEQUENCE [LARGE SCALE GENOMIC DNA]</scope>
</reference>
<keyword evidence="5" id="KW-0460">Magnesium</keyword>
<dbReference type="Pfam" id="PF00535">
    <property type="entry name" value="Glycos_transf_2"/>
    <property type="match status" value="1"/>
</dbReference>
<comment type="caution">
    <text evidence="7">The sequence shown here is derived from an EMBL/GenBank/DDBJ whole genome shotgun (WGS) entry which is preliminary data.</text>
</comment>
<dbReference type="Gene3D" id="3.90.550.10">
    <property type="entry name" value="Spore Coat Polysaccharide Biosynthesis Protein SpsA, Chain A"/>
    <property type="match status" value="1"/>
</dbReference>
<evidence type="ECO:0000313" key="7">
    <source>
        <dbReference type="EMBL" id="KKU91058.1"/>
    </source>
</evidence>
<name>A0A0G1WL56_9BACT</name>
<feature type="domain" description="Glycosyltransferase 2-like" evidence="6">
    <location>
        <begin position="15"/>
        <end position="143"/>
    </location>
</feature>
<dbReference type="InterPro" id="IPR001173">
    <property type="entry name" value="Glyco_trans_2-like"/>
</dbReference>
<comment type="similarity">
    <text evidence="2">Belongs to the glycosyltransferase 2 family.</text>
</comment>
<sequence>MTKPKGKSITTKPYSIILPAHNEAEFIEGVLAAACGTNAEEIVVVDDGSTDATAEKVLVFCKKNKEKRLRLIRHEQNQGYGGAWKTGIRETRTRILVFFDSDIQTATPAKIEKLALPILEGRVDYVIGAFTNFGRITEYLARPLLNQFVPRLGRLKQPLSGLVGARREFLFPERMAKGYANLGVLLDAYFAGARIEEVDLGEIIHDKRLDEEKYQQAAQECRIFFERVIERRLRY</sequence>
<evidence type="ECO:0000256" key="1">
    <source>
        <dbReference type="ARBA" id="ARBA00001946"/>
    </source>
</evidence>
<comment type="cofactor">
    <cofactor evidence="1">
        <name>Mg(2+)</name>
        <dbReference type="ChEBI" id="CHEBI:18420"/>
    </cofactor>
</comment>
<protein>
    <submittedName>
        <fullName evidence="7">Glycosyl transferase family 2</fullName>
    </submittedName>
</protein>
<dbReference type="InterPro" id="IPR029044">
    <property type="entry name" value="Nucleotide-diphossugar_trans"/>
</dbReference>
<evidence type="ECO:0000256" key="3">
    <source>
        <dbReference type="ARBA" id="ARBA00022676"/>
    </source>
</evidence>
<dbReference type="SUPFAM" id="SSF53448">
    <property type="entry name" value="Nucleotide-diphospho-sugar transferases"/>
    <property type="match status" value="1"/>
</dbReference>